<dbReference type="Gene3D" id="3.40.50.2300">
    <property type="match status" value="1"/>
</dbReference>
<feature type="DNA-binding region" description="OmpR/PhoB-type" evidence="11">
    <location>
        <begin position="133"/>
        <end position="233"/>
    </location>
</feature>
<dbReference type="RefSeq" id="WP_054361975.1">
    <property type="nucleotide sequence ID" value="NZ_LJYW01000001.1"/>
</dbReference>
<dbReference type="FunFam" id="3.40.50.2300:FF:000001">
    <property type="entry name" value="DNA-binding response regulator PhoB"/>
    <property type="match status" value="1"/>
</dbReference>
<dbReference type="CDD" id="cd00383">
    <property type="entry name" value="trans_reg_C"/>
    <property type="match status" value="1"/>
</dbReference>
<evidence type="ECO:0000259" key="12">
    <source>
        <dbReference type="PROSITE" id="PS50110"/>
    </source>
</evidence>
<dbReference type="InterPro" id="IPR016032">
    <property type="entry name" value="Sig_transdc_resp-reg_C-effctor"/>
</dbReference>
<gene>
    <name evidence="14" type="ORF">ABB55_10805</name>
</gene>
<evidence type="ECO:0000256" key="5">
    <source>
        <dbReference type="ARBA" id="ARBA00023015"/>
    </source>
</evidence>
<dbReference type="GO" id="GO:0000156">
    <property type="term" value="F:phosphorelay response regulator activity"/>
    <property type="evidence" value="ECO:0007669"/>
    <property type="project" value="TreeGrafter"/>
</dbReference>
<keyword evidence="3 10" id="KW-0597">Phosphoprotein</keyword>
<dbReference type="GO" id="GO:0000976">
    <property type="term" value="F:transcription cis-regulatory region binding"/>
    <property type="evidence" value="ECO:0007669"/>
    <property type="project" value="TreeGrafter"/>
</dbReference>
<dbReference type="PROSITE" id="PS50110">
    <property type="entry name" value="RESPONSE_REGULATORY"/>
    <property type="match status" value="1"/>
</dbReference>
<evidence type="ECO:0000256" key="10">
    <source>
        <dbReference type="PROSITE-ProRule" id="PRU00169"/>
    </source>
</evidence>
<dbReference type="AlphaFoldDB" id="A0A0P6W9G0"/>
<keyword evidence="6 11" id="KW-0238">DNA-binding</keyword>
<dbReference type="Proteomes" id="UP000048984">
    <property type="component" value="Unassembled WGS sequence"/>
</dbReference>
<feature type="modified residue" description="4-aspartylphosphate" evidence="10">
    <location>
        <position position="55"/>
    </location>
</feature>
<dbReference type="Gene3D" id="6.10.250.690">
    <property type="match status" value="1"/>
</dbReference>
<accession>A0A0P6W9G0</accession>
<dbReference type="GO" id="GO:0032993">
    <property type="term" value="C:protein-DNA complex"/>
    <property type="evidence" value="ECO:0007669"/>
    <property type="project" value="TreeGrafter"/>
</dbReference>
<keyword evidence="5" id="KW-0805">Transcription regulation</keyword>
<name>A0A0P6W9G0_9HYPH</name>
<feature type="domain" description="OmpR/PhoB-type" evidence="13">
    <location>
        <begin position="133"/>
        <end position="233"/>
    </location>
</feature>
<dbReference type="EMBL" id="LJYW01000001">
    <property type="protein sequence ID" value="KPL55808.1"/>
    <property type="molecule type" value="Genomic_DNA"/>
</dbReference>
<dbReference type="InterPro" id="IPR011006">
    <property type="entry name" value="CheY-like_superfamily"/>
</dbReference>
<proteinExistence type="predicted"/>
<dbReference type="PROSITE" id="PS51755">
    <property type="entry name" value="OMPR_PHOB"/>
    <property type="match status" value="1"/>
</dbReference>
<protein>
    <recommendedName>
        <fullName evidence="9">Regulatory protein VirG</fullName>
    </recommendedName>
</protein>
<dbReference type="GO" id="GO:0005829">
    <property type="term" value="C:cytosol"/>
    <property type="evidence" value="ECO:0007669"/>
    <property type="project" value="TreeGrafter"/>
</dbReference>
<comment type="subcellular location">
    <subcellularLocation>
        <location evidence="1">Cytoplasm</location>
    </subcellularLocation>
</comment>
<dbReference type="SUPFAM" id="SSF46894">
    <property type="entry name" value="C-terminal effector domain of the bipartite response regulators"/>
    <property type="match status" value="1"/>
</dbReference>
<evidence type="ECO:0000256" key="8">
    <source>
        <dbReference type="ARBA" id="ARBA00023163"/>
    </source>
</evidence>
<keyword evidence="8" id="KW-0804">Transcription</keyword>
<dbReference type="SMART" id="SM00862">
    <property type="entry name" value="Trans_reg_C"/>
    <property type="match status" value="1"/>
</dbReference>
<keyword evidence="2" id="KW-0963">Cytoplasm</keyword>
<dbReference type="SUPFAM" id="SSF52172">
    <property type="entry name" value="CheY-like"/>
    <property type="match status" value="1"/>
</dbReference>
<dbReference type="InterPro" id="IPR001789">
    <property type="entry name" value="Sig_transdc_resp-reg_receiver"/>
</dbReference>
<keyword evidence="7" id="KW-0010">Activator</keyword>
<dbReference type="Gene3D" id="1.10.10.10">
    <property type="entry name" value="Winged helix-like DNA-binding domain superfamily/Winged helix DNA-binding domain"/>
    <property type="match status" value="1"/>
</dbReference>
<reference evidence="14 15" key="2">
    <citation type="submission" date="2015-10" db="EMBL/GenBank/DDBJ databases">
        <title>Draft Genome Sequence of Prosthecomicrobium hirschii ATCC 27832.</title>
        <authorList>
            <person name="Daniel J."/>
            <person name="Givan S.A."/>
            <person name="Brun Y.V."/>
            <person name="Brown P.J."/>
        </authorList>
    </citation>
    <scope>NUCLEOTIDE SEQUENCE [LARGE SCALE GENOMIC DNA]</scope>
    <source>
        <strain evidence="14 15">16</strain>
    </source>
</reference>
<evidence type="ECO:0000313" key="15">
    <source>
        <dbReference type="Proteomes" id="UP000048984"/>
    </source>
</evidence>
<evidence type="ECO:0000256" key="2">
    <source>
        <dbReference type="ARBA" id="ARBA00022490"/>
    </source>
</evidence>
<comment type="caution">
    <text evidence="14">The sequence shown here is derived from an EMBL/GenBank/DDBJ whole genome shotgun (WGS) entry which is preliminary data.</text>
</comment>
<evidence type="ECO:0000256" key="6">
    <source>
        <dbReference type="ARBA" id="ARBA00023125"/>
    </source>
</evidence>
<evidence type="ECO:0000256" key="1">
    <source>
        <dbReference type="ARBA" id="ARBA00004496"/>
    </source>
</evidence>
<evidence type="ECO:0000256" key="11">
    <source>
        <dbReference type="PROSITE-ProRule" id="PRU01091"/>
    </source>
</evidence>
<evidence type="ECO:0000256" key="4">
    <source>
        <dbReference type="ARBA" id="ARBA00023012"/>
    </source>
</evidence>
<evidence type="ECO:0000259" key="13">
    <source>
        <dbReference type="PROSITE" id="PS51755"/>
    </source>
</evidence>
<dbReference type="InterPro" id="IPR001867">
    <property type="entry name" value="OmpR/PhoB-type_DNA-bd"/>
</dbReference>
<dbReference type="InterPro" id="IPR039420">
    <property type="entry name" value="WalR-like"/>
</dbReference>
<dbReference type="SMART" id="SM00448">
    <property type="entry name" value="REC"/>
    <property type="match status" value="1"/>
</dbReference>
<dbReference type="CDD" id="cd17574">
    <property type="entry name" value="REC_OmpR"/>
    <property type="match status" value="1"/>
</dbReference>
<dbReference type="FunFam" id="1.10.10.10:FF:000099">
    <property type="entry name" value="Two-component system response regulator TorR"/>
    <property type="match status" value="1"/>
</dbReference>
<reference evidence="14 15" key="1">
    <citation type="submission" date="2015-09" db="EMBL/GenBank/DDBJ databases">
        <authorList>
            <person name="Jackson K.R."/>
            <person name="Lunt B.L."/>
            <person name="Fisher J.N.B."/>
            <person name="Gardner A.V."/>
            <person name="Bailey M.E."/>
            <person name="Deus L.M."/>
            <person name="Earl A.S."/>
            <person name="Gibby P.D."/>
            <person name="Hartmann K.A."/>
            <person name="Liu J.E."/>
            <person name="Manci A.M."/>
            <person name="Nielsen D.A."/>
            <person name="Solomon M.B."/>
            <person name="Breakwell D.P."/>
            <person name="Burnett S.H."/>
            <person name="Grose J.H."/>
        </authorList>
    </citation>
    <scope>NUCLEOTIDE SEQUENCE [LARGE SCALE GENOMIC DNA]</scope>
    <source>
        <strain evidence="14 15">16</strain>
    </source>
</reference>
<evidence type="ECO:0000256" key="7">
    <source>
        <dbReference type="ARBA" id="ARBA00023159"/>
    </source>
</evidence>
<dbReference type="Pfam" id="PF00486">
    <property type="entry name" value="Trans_reg_C"/>
    <property type="match status" value="1"/>
</dbReference>
<feature type="domain" description="Response regulatory" evidence="12">
    <location>
        <begin position="6"/>
        <end position="119"/>
    </location>
</feature>
<dbReference type="PANTHER" id="PTHR48111">
    <property type="entry name" value="REGULATOR OF RPOS"/>
    <property type="match status" value="1"/>
</dbReference>
<keyword evidence="4" id="KW-0902">Two-component regulatory system</keyword>
<dbReference type="GO" id="GO:0006355">
    <property type="term" value="P:regulation of DNA-templated transcription"/>
    <property type="evidence" value="ECO:0007669"/>
    <property type="project" value="InterPro"/>
</dbReference>
<dbReference type="PANTHER" id="PTHR48111:SF4">
    <property type="entry name" value="DNA-BINDING DUAL TRANSCRIPTIONAL REGULATOR OMPR"/>
    <property type="match status" value="1"/>
</dbReference>
<organism evidence="14 15">
    <name type="scientific">Prosthecodimorpha hirschii</name>
    <dbReference type="NCBI Taxonomy" id="665126"/>
    <lineage>
        <taxon>Bacteria</taxon>
        <taxon>Pseudomonadati</taxon>
        <taxon>Pseudomonadota</taxon>
        <taxon>Alphaproteobacteria</taxon>
        <taxon>Hyphomicrobiales</taxon>
        <taxon>Ancalomicrobiaceae</taxon>
        <taxon>Prosthecodimorpha</taxon>
    </lineage>
</organism>
<evidence type="ECO:0000256" key="9">
    <source>
        <dbReference type="ARBA" id="ARBA00067337"/>
    </source>
</evidence>
<evidence type="ECO:0000256" key="3">
    <source>
        <dbReference type="ARBA" id="ARBA00022553"/>
    </source>
</evidence>
<keyword evidence="15" id="KW-1185">Reference proteome</keyword>
<sequence>MESTPHILIVEDDQEIRTLVARYLKANGLRVTTAPAAREMDRILQEARIDLLVLDVNLPGEDGFSICRRLRNSTPLPIIMLTARTEEIDRVLGLEMGADDYLGKPFSPRELLARIRAVLRRRPDLGPGYRSDRRSRQFAGWRFEPLSANLSSPSGTRVPLTGAESDLLAVLSDNSGRILSRDALLDLTRGRAAGPFDRSVDVLISRLRQKIEVDPRDPQLIRTIRGNGYLFTAEVQVE</sequence>
<dbReference type="InterPro" id="IPR036388">
    <property type="entry name" value="WH-like_DNA-bd_sf"/>
</dbReference>
<dbReference type="STRING" id="665126.ABB55_10805"/>
<dbReference type="Pfam" id="PF00072">
    <property type="entry name" value="Response_reg"/>
    <property type="match status" value="1"/>
</dbReference>
<evidence type="ECO:0000313" key="14">
    <source>
        <dbReference type="EMBL" id="KPL55808.1"/>
    </source>
</evidence>